<dbReference type="OrthoDB" id="10261212at2759"/>
<proteinExistence type="predicted"/>
<evidence type="ECO:0000259" key="2">
    <source>
        <dbReference type="Pfam" id="PF04424"/>
    </source>
</evidence>
<dbReference type="Proteomes" id="UP000807469">
    <property type="component" value="Unassembled WGS sequence"/>
</dbReference>
<protein>
    <submittedName>
        <fullName evidence="3">DUF544-domain-containing protein</fullName>
    </submittedName>
</protein>
<dbReference type="GO" id="GO:0071108">
    <property type="term" value="P:protein K48-linked deubiquitination"/>
    <property type="evidence" value="ECO:0007669"/>
    <property type="project" value="TreeGrafter"/>
</dbReference>
<reference evidence="3" key="1">
    <citation type="submission" date="2020-11" db="EMBL/GenBank/DDBJ databases">
        <authorList>
            <consortium name="DOE Joint Genome Institute"/>
            <person name="Ahrendt S."/>
            <person name="Riley R."/>
            <person name="Andreopoulos W."/>
            <person name="Labutti K."/>
            <person name="Pangilinan J."/>
            <person name="Ruiz-Duenas F.J."/>
            <person name="Barrasa J.M."/>
            <person name="Sanchez-Garcia M."/>
            <person name="Camarero S."/>
            <person name="Miyauchi S."/>
            <person name="Serrano A."/>
            <person name="Linde D."/>
            <person name="Babiker R."/>
            <person name="Drula E."/>
            <person name="Ayuso-Fernandez I."/>
            <person name="Pacheco R."/>
            <person name="Padilla G."/>
            <person name="Ferreira P."/>
            <person name="Barriuso J."/>
            <person name="Kellner H."/>
            <person name="Castanera R."/>
            <person name="Alfaro M."/>
            <person name="Ramirez L."/>
            <person name="Pisabarro A.G."/>
            <person name="Kuo A."/>
            <person name="Tritt A."/>
            <person name="Lipzen A."/>
            <person name="He G."/>
            <person name="Yan M."/>
            <person name="Ng V."/>
            <person name="Cullen D."/>
            <person name="Martin F."/>
            <person name="Rosso M.-N."/>
            <person name="Henrissat B."/>
            <person name="Hibbett D."/>
            <person name="Martinez A.T."/>
            <person name="Grigoriev I.V."/>
        </authorList>
    </citation>
    <scope>NUCLEOTIDE SEQUENCE</scope>
    <source>
        <strain evidence="3">CIRM-BRFM 674</strain>
    </source>
</reference>
<organism evidence="3 4">
    <name type="scientific">Pholiota conissans</name>
    <dbReference type="NCBI Taxonomy" id="109636"/>
    <lineage>
        <taxon>Eukaryota</taxon>
        <taxon>Fungi</taxon>
        <taxon>Dikarya</taxon>
        <taxon>Basidiomycota</taxon>
        <taxon>Agaricomycotina</taxon>
        <taxon>Agaricomycetes</taxon>
        <taxon>Agaricomycetidae</taxon>
        <taxon>Agaricales</taxon>
        <taxon>Agaricineae</taxon>
        <taxon>Strophariaceae</taxon>
        <taxon>Pholiota</taxon>
    </lineage>
</organism>
<dbReference type="CDD" id="cd22249">
    <property type="entry name" value="UDM1_RNF168_RNF169-like"/>
    <property type="match status" value="1"/>
</dbReference>
<dbReference type="GO" id="GO:0005829">
    <property type="term" value="C:cytosol"/>
    <property type="evidence" value="ECO:0007669"/>
    <property type="project" value="TreeGrafter"/>
</dbReference>
<dbReference type="Pfam" id="PF04424">
    <property type="entry name" value="MINDY_DUB"/>
    <property type="match status" value="1"/>
</dbReference>
<keyword evidence="4" id="KW-1185">Reference proteome</keyword>
<accession>A0A9P5Z9U5</accession>
<dbReference type="PANTHER" id="PTHR18063">
    <property type="entry name" value="NF-E2 INDUCIBLE PROTEIN"/>
    <property type="match status" value="1"/>
</dbReference>
<feature type="compositionally biased region" description="Low complexity" evidence="1">
    <location>
        <begin position="401"/>
        <end position="413"/>
    </location>
</feature>
<dbReference type="AlphaFoldDB" id="A0A9P5Z9U5"/>
<feature type="compositionally biased region" description="Basic and acidic residues" evidence="1">
    <location>
        <begin position="416"/>
        <end position="435"/>
    </location>
</feature>
<dbReference type="GO" id="GO:0016807">
    <property type="term" value="F:cysteine-type carboxypeptidase activity"/>
    <property type="evidence" value="ECO:0007669"/>
    <property type="project" value="TreeGrafter"/>
</dbReference>
<dbReference type="GO" id="GO:0004843">
    <property type="term" value="F:cysteine-type deubiquitinase activity"/>
    <property type="evidence" value="ECO:0007669"/>
    <property type="project" value="InterPro"/>
</dbReference>
<name>A0A9P5Z9U5_9AGAR</name>
<feature type="region of interest" description="Disordered" evidence="1">
    <location>
        <begin position="387"/>
        <end position="435"/>
    </location>
</feature>
<feature type="domain" description="MINDY deubiquitinase" evidence="2">
    <location>
        <begin position="15"/>
        <end position="332"/>
    </location>
</feature>
<gene>
    <name evidence="3" type="ORF">BDN70DRAFT_917799</name>
</gene>
<feature type="region of interest" description="Disordered" evidence="1">
    <location>
        <begin position="261"/>
        <end position="289"/>
    </location>
</feature>
<dbReference type="InterPro" id="IPR033979">
    <property type="entry name" value="MINDY_domain"/>
</dbReference>
<sequence length="435" mass="47570">MSQTAPTVQSSVAEVWYLKDIKFHGKDLRIITQNFNGPCSFIAICNILILRGNITIDPKRDTVSYEFLSQLVAEYLLTTSPDVDVSAALSVMPYTQKGMDLNPLFTSATSFQPSPTTNGAGGELKLFEHVGIPLIHGWLVDPDSPEAAVIQRIKDYDSAVELIAEVDHLTNGKFVVDETLPLSSTSPGDASSPTREWTAAELQKVQDAIVVRRFLEATQSQLTYHGLFHLATSLAPNTPCAIFRNSHLSVLYKYSPSALTSPPTGSENAAGGSSSSSQILSHTPAGAGETEDSDAALYTLVTDQVFLREPSVVWERLEDVDGGWSTFVDSDFVKSSPAGGDFAGQTAEEALRAAEAIANEYQGTVDPNDLALAQQLQAEEEHIARQEHEAYLREQQERQNQEIVQRAQQQQQQEAASRKPEKVKKEKKKGDCVIM</sequence>
<comment type="caution">
    <text evidence="3">The sequence shown here is derived from an EMBL/GenBank/DDBJ whole genome shotgun (WGS) entry which is preliminary data.</text>
</comment>
<dbReference type="GO" id="GO:1990380">
    <property type="term" value="F:K48-linked deubiquitinase activity"/>
    <property type="evidence" value="ECO:0007669"/>
    <property type="project" value="InterPro"/>
</dbReference>
<dbReference type="InterPro" id="IPR007518">
    <property type="entry name" value="MINDY"/>
</dbReference>
<feature type="compositionally biased region" description="Basic and acidic residues" evidence="1">
    <location>
        <begin position="387"/>
        <end position="400"/>
    </location>
</feature>
<evidence type="ECO:0000313" key="4">
    <source>
        <dbReference type="Proteomes" id="UP000807469"/>
    </source>
</evidence>
<dbReference type="EMBL" id="MU155145">
    <property type="protein sequence ID" value="KAF9484257.1"/>
    <property type="molecule type" value="Genomic_DNA"/>
</dbReference>
<dbReference type="PANTHER" id="PTHR18063:SF6">
    <property type="entry name" value="UBIQUITIN CARBOXYL-TERMINAL HYDROLASE"/>
    <property type="match status" value="1"/>
</dbReference>
<evidence type="ECO:0000256" key="1">
    <source>
        <dbReference type="SAM" id="MobiDB-lite"/>
    </source>
</evidence>
<evidence type="ECO:0000313" key="3">
    <source>
        <dbReference type="EMBL" id="KAF9484257.1"/>
    </source>
</evidence>
<dbReference type="GO" id="GO:0071944">
    <property type="term" value="C:cell periphery"/>
    <property type="evidence" value="ECO:0007669"/>
    <property type="project" value="TreeGrafter"/>
</dbReference>